<evidence type="ECO:0000256" key="5">
    <source>
        <dbReference type="ARBA" id="ARBA00022989"/>
    </source>
</evidence>
<reference evidence="11" key="2">
    <citation type="submission" date="2016-02" db="EMBL/GenBank/DDBJ databases">
        <title>Draft genome sequence of five rapidly growing Mycobacterium species.</title>
        <authorList>
            <person name="Katahira K."/>
            <person name="Gotou Y."/>
            <person name="Iida K."/>
            <person name="Ogura Y."/>
            <person name="Hayashi T."/>
        </authorList>
    </citation>
    <scope>NUCLEOTIDE SEQUENCE [LARGE SCALE GENOMIC DNA]</scope>
    <source>
        <strain evidence="11">JCM15654</strain>
    </source>
</reference>
<feature type="transmembrane region" description="Helical" evidence="9">
    <location>
        <begin position="414"/>
        <end position="434"/>
    </location>
</feature>
<organism evidence="10 11">
    <name type="scientific">Mycolicibacterium brisbanense</name>
    <dbReference type="NCBI Taxonomy" id="146020"/>
    <lineage>
        <taxon>Bacteria</taxon>
        <taxon>Bacillati</taxon>
        <taxon>Actinomycetota</taxon>
        <taxon>Actinomycetes</taxon>
        <taxon>Mycobacteriales</taxon>
        <taxon>Mycobacteriaceae</taxon>
        <taxon>Mycolicibacterium</taxon>
    </lineage>
</organism>
<keyword evidence="11" id="KW-1185">Reference proteome</keyword>
<feature type="transmembrane region" description="Helical" evidence="9">
    <location>
        <begin position="252"/>
        <end position="269"/>
    </location>
</feature>
<gene>
    <name evidence="10" type="ORF">RMCB_4190</name>
</gene>
<keyword evidence="4 9" id="KW-0812">Transmembrane</keyword>
<dbReference type="InterPro" id="IPR017822">
    <property type="entry name" value="MptA-like"/>
</dbReference>
<evidence type="ECO:0000256" key="9">
    <source>
        <dbReference type="SAM" id="Phobius"/>
    </source>
</evidence>
<dbReference type="NCBIfam" id="NF038066">
    <property type="entry name" value="MptB"/>
    <property type="match status" value="1"/>
</dbReference>
<feature type="transmembrane region" description="Helical" evidence="9">
    <location>
        <begin position="276"/>
        <end position="299"/>
    </location>
</feature>
<evidence type="ECO:0000256" key="8">
    <source>
        <dbReference type="NCBIfam" id="TIGR03459"/>
    </source>
</evidence>
<feature type="transmembrane region" description="Helical" evidence="9">
    <location>
        <begin position="355"/>
        <end position="378"/>
    </location>
</feature>
<dbReference type="GO" id="GO:0016020">
    <property type="term" value="C:membrane"/>
    <property type="evidence" value="ECO:0007669"/>
    <property type="project" value="UniProtKB-SubCell"/>
</dbReference>
<keyword evidence="5 9" id="KW-1133">Transmembrane helix</keyword>
<feature type="transmembrane region" description="Helical" evidence="9">
    <location>
        <begin position="194"/>
        <end position="215"/>
    </location>
</feature>
<dbReference type="STRING" id="146020.RMCB_4190"/>
<dbReference type="Proteomes" id="UP000069620">
    <property type="component" value="Unassembled WGS sequence"/>
</dbReference>
<feature type="transmembrane region" description="Helical" evidence="9">
    <location>
        <begin position="311"/>
        <end position="343"/>
    </location>
</feature>
<proteinExistence type="inferred from homology"/>
<name>A0A117I6I9_9MYCO</name>
<evidence type="ECO:0000256" key="7">
    <source>
        <dbReference type="ARBA" id="ARBA00043987"/>
    </source>
</evidence>
<keyword evidence="3" id="KW-0808">Transferase</keyword>
<feature type="transmembrane region" description="Helical" evidence="9">
    <location>
        <begin position="74"/>
        <end position="96"/>
    </location>
</feature>
<reference evidence="11" key="1">
    <citation type="journal article" date="2016" name="Genome Announc.">
        <title>Draft Genome Sequences of Five Rapidly Growing Mycobacterium Species, M. thermoresistibile, M. fortuitum subsp. acetamidolyticum, M. canariasense, M. brisbanense, and M. novocastrense.</title>
        <authorList>
            <person name="Katahira K."/>
            <person name="Ogura Y."/>
            <person name="Gotoh Y."/>
            <person name="Hayashi T."/>
        </authorList>
    </citation>
    <scope>NUCLEOTIDE SEQUENCE [LARGE SCALE GENOMIC DNA]</scope>
    <source>
        <strain evidence="11">JCM15654</strain>
    </source>
</reference>
<evidence type="ECO:0000256" key="4">
    <source>
        <dbReference type="ARBA" id="ARBA00022692"/>
    </source>
</evidence>
<sequence length="505" mass="54001">MTAPTAAAATSNSGLTQHISRLVGFAMSPQGAQARLGFLGAVLLTIGGLGAGSTRLHDPLLESLHLSWLRFGHGLVLSSVLLWVGVALMLMAWLWLGRRVIDRTATEYTMVATTGFWLAPLLLSVPLFSRDTYSYLAQGALLRDGLDPYVVGPVENPNSLLDDVSPIWTTTTAPYGPAFILVAKFVTMLVGNDIVSGTMLLRLCMLPGLVLLIWASPRVARHVGANGAAALWICVLNPLVIIHLMGGVHNEMLMVGLMMAAIALTFAGRPVWGVSLIAVAVAVKATAGLALPFLVWVWMRQLQERRNLNPVRAFAIATAASALIFVAVFAVLSLAAGVGLGWLTALAGSVKIINWLTIPTAASNLINAVGGLLFPVNFYAVLEVARIIGIVVIVVALPLLWWRFRHTDREALTGIALAMVVVVLFVPAALPWYYTWPLAVAAALIQTRPAIAAVAGFSTWIMVMWKPDGAHGMYSWAHVLLTTACAAVAWYSLYRAPEPEPEAAA</sequence>
<dbReference type="Pfam" id="PF26314">
    <property type="entry name" value="MptA_B_family"/>
    <property type="match status" value="1"/>
</dbReference>
<protein>
    <recommendedName>
        <fullName evidence="8">Alpha-(1-&gt;6)-mannopyranosyltransferase A</fullName>
    </recommendedName>
</protein>
<keyword evidence="6 9" id="KW-0472">Membrane</keyword>
<feature type="transmembrane region" description="Helical" evidence="9">
    <location>
        <begin position="108"/>
        <end position="128"/>
    </location>
</feature>
<evidence type="ECO:0000313" key="11">
    <source>
        <dbReference type="Proteomes" id="UP000069620"/>
    </source>
</evidence>
<dbReference type="InterPro" id="IPR049829">
    <property type="entry name" value="MptA/B-like"/>
</dbReference>
<dbReference type="OrthoDB" id="5242303at2"/>
<dbReference type="AlphaFoldDB" id="A0A117I6I9"/>
<evidence type="ECO:0000313" key="10">
    <source>
        <dbReference type="EMBL" id="GAS90094.1"/>
    </source>
</evidence>
<comment type="similarity">
    <text evidence="7">Belongs to the MptA/B family.</text>
</comment>
<evidence type="ECO:0000256" key="2">
    <source>
        <dbReference type="ARBA" id="ARBA00022676"/>
    </source>
</evidence>
<dbReference type="GO" id="GO:0016757">
    <property type="term" value="F:glycosyltransferase activity"/>
    <property type="evidence" value="ECO:0007669"/>
    <property type="project" value="UniProtKB-KW"/>
</dbReference>
<dbReference type="EMBL" id="BCSX01000039">
    <property type="protein sequence ID" value="GAS90094.1"/>
    <property type="molecule type" value="Genomic_DNA"/>
</dbReference>
<evidence type="ECO:0000256" key="6">
    <source>
        <dbReference type="ARBA" id="ARBA00023136"/>
    </source>
</evidence>
<feature type="transmembrane region" description="Helical" evidence="9">
    <location>
        <begin position="227"/>
        <end position="246"/>
    </location>
</feature>
<accession>A0A117I6I9</accession>
<evidence type="ECO:0000256" key="3">
    <source>
        <dbReference type="ARBA" id="ARBA00022679"/>
    </source>
</evidence>
<comment type="caution">
    <text evidence="10">The sequence shown here is derived from an EMBL/GenBank/DDBJ whole genome shotgun (WGS) entry which is preliminary data.</text>
</comment>
<feature type="transmembrane region" description="Helical" evidence="9">
    <location>
        <begin position="475"/>
        <end position="493"/>
    </location>
</feature>
<comment type="subcellular location">
    <subcellularLocation>
        <location evidence="1">Membrane</location>
        <topology evidence="1">Multi-pass membrane protein</topology>
    </subcellularLocation>
</comment>
<feature type="transmembrane region" description="Helical" evidence="9">
    <location>
        <begin position="36"/>
        <end position="54"/>
    </location>
</feature>
<dbReference type="NCBIfam" id="TIGR03459">
    <property type="entry name" value="crt_membr"/>
    <property type="match status" value="1"/>
</dbReference>
<dbReference type="RefSeq" id="WP_062830368.1">
    <property type="nucleotide sequence ID" value="NZ_BCSX01000039.1"/>
</dbReference>
<feature type="transmembrane region" description="Helical" evidence="9">
    <location>
        <begin position="384"/>
        <end position="402"/>
    </location>
</feature>
<keyword evidence="2" id="KW-0328">Glycosyltransferase</keyword>
<feature type="transmembrane region" description="Helical" evidence="9">
    <location>
        <begin position="440"/>
        <end position="463"/>
    </location>
</feature>
<evidence type="ECO:0000256" key="1">
    <source>
        <dbReference type="ARBA" id="ARBA00004141"/>
    </source>
</evidence>